<dbReference type="Proteomes" id="UP000017836">
    <property type="component" value="Unassembled WGS sequence"/>
</dbReference>
<dbReference type="AlphaFoldDB" id="W1PEA6"/>
<proteinExistence type="predicted"/>
<protein>
    <submittedName>
        <fullName evidence="1">Uncharacterized protein</fullName>
    </submittedName>
</protein>
<organism evidence="1 2">
    <name type="scientific">Amborella trichopoda</name>
    <dbReference type="NCBI Taxonomy" id="13333"/>
    <lineage>
        <taxon>Eukaryota</taxon>
        <taxon>Viridiplantae</taxon>
        <taxon>Streptophyta</taxon>
        <taxon>Embryophyta</taxon>
        <taxon>Tracheophyta</taxon>
        <taxon>Spermatophyta</taxon>
        <taxon>Magnoliopsida</taxon>
        <taxon>Amborellales</taxon>
        <taxon>Amborellaceae</taxon>
        <taxon>Amborella</taxon>
    </lineage>
</organism>
<name>W1PEA6_AMBTC</name>
<reference evidence="2" key="1">
    <citation type="journal article" date="2013" name="Science">
        <title>The Amborella genome and the evolution of flowering plants.</title>
        <authorList>
            <consortium name="Amborella Genome Project"/>
        </authorList>
    </citation>
    <scope>NUCLEOTIDE SEQUENCE [LARGE SCALE GENOMIC DNA]</scope>
</reference>
<dbReference type="EMBL" id="KI393933">
    <property type="protein sequence ID" value="ERN06039.1"/>
    <property type="molecule type" value="Genomic_DNA"/>
</dbReference>
<evidence type="ECO:0000313" key="2">
    <source>
        <dbReference type="Proteomes" id="UP000017836"/>
    </source>
</evidence>
<dbReference type="HOGENOM" id="CLU_2240268_0_0_1"/>
<dbReference type="Gramene" id="ERN06039">
    <property type="protein sequence ID" value="ERN06039"/>
    <property type="gene ID" value="AMTR_s00142p00051930"/>
</dbReference>
<evidence type="ECO:0000313" key="1">
    <source>
        <dbReference type="EMBL" id="ERN06039.1"/>
    </source>
</evidence>
<sequence length="105" mass="11771">MQILLYYKHRPATPANKSRVALWAYYRGGGLRGVGGSGARNKTRHSHLSSIWKKRTTMMTTPTTETHYCIVPSSDSYKASEIILNLFSPSFRSNGNIASNINHKD</sequence>
<gene>
    <name evidence="1" type="ORF">AMTR_s00142p00051930</name>
</gene>
<accession>W1PEA6</accession>
<keyword evidence="2" id="KW-1185">Reference proteome</keyword>